<protein>
    <submittedName>
        <fullName evidence="1">Uncharacterized protein</fullName>
    </submittedName>
</protein>
<dbReference type="EMBL" id="BEXT01000001">
    <property type="protein sequence ID" value="GBC59549.1"/>
    <property type="molecule type" value="Genomic_DNA"/>
</dbReference>
<gene>
    <name evidence="1" type="ORF">DENIS_0488</name>
</gene>
<accession>A0A401FRF6</accession>
<name>A0A401FRF6_9BACT</name>
<reference evidence="2" key="2">
    <citation type="submission" date="2019-01" db="EMBL/GenBank/DDBJ databases">
        <title>Genome sequence of Desulfonema ishimotonii strain Tokyo 01.</title>
        <authorList>
            <person name="Fukui M."/>
        </authorList>
    </citation>
    <scope>NUCLEOTIDE SEQUENCE [LARGE SCALE GENOMIC DNA]</scope>
    <source>
        <strain evidence="2">Tokyo 01</strain>
    </source>
</reference>
<evidence type="ECO:0000313" key="1">
    <source>
        <dbReference type="EMBL" id="GBC59549.1"/>
    </source>
</evidence>
<dbReference type="AlphaFoldDB" id="A0A401FRF6"/>
<dbReference type="Proteomes" id="UP000288096">
    <property type="component" value="Unassembled WGS sequence"/>
</dbReference>
<sequence length="237" mass="27515">MIPIMLMISACLFLIGCGATGKAMKKHHGNATARRIARAYGFQQFERIEAIRFTFNAVVNGKKVQRAWVWEPKTDRVTYKGAETDNKAAHVTYSRKDRNFDAKIDQWFINDQYWLLFPFHLEWDDGITVISDDQRPLPIQPGMANRITVSYPEKTGYTPGDVYELYYTPRYTIKQWVYHRGGSEQPTRTATWEHHAKVGPILISLMHKGADDRFRIWFSDVAVRLTGDDIWLPPLIF</sequence>
<proteinExistence type="predicted"/>
<keyword evidence="2" id="KW-1185">Reference proteome</keyword>
<reference evidence="2" key="1">
    <citation type="submission" date="2017-11" db="EMBL/GenBank/DDBJ databases">
        <authorList>
            <person name="Watanabe M."/>
            <person name="Kojima H."/>
        </authorList>
    </citation>
    <scope>NUCLEOTIDE SEQUENCE [LARGE SCALE GENOMIC DNA]</scope>
    <source>
        <strain evidence="2">Tokyo 01</strain>
    </source>
</reference>
<evidence type="ECO:0000313" key="2">
    <source>
        <dbReference type="Proteomes" id="UP000288096"/>
    </source>
</evidence>
<comment type="caution">
    <text evidence="1">The sequence shown here is derived from an EMBL/GenBank/DDBJ whole genome shotgun (WGS) entry which is preliminary data.</text>
</comment>
<organism evidence="1 2">
    <name type="scientific">Desulfonema ishimotonii</name>
    <dbReference type="NCBI Taxonomy" id="45657"/>
    <lineage>
        <taxon>Bacteria</taxon>
        <taxon>Pseudomonadati</taxon>
        <taxon>Thermodesulfobacteriota</taxon>
        <taxon>Desulfobacteria</taxon>
        <taxon>Desulfobacterales</taxon>
        <taxon>Desulfococcaceae</taxon>
        <taxon>Desulfonema</taxon>
    </lineage>
</organism>